<evidence type="ECO:0000313" key="2">
    <source>
        <dbReference type="Proteomes" id="UP001054252"/>
    </source>
</evidence>
<name>A0AAV5KCK4_9ROSI</name>
<dbReference type="Proteomes" id="UP001054252">
    <property type="component" value="Unassembled WGS sequence"/>
</dbReference>
<protein>
    <submittedName>
        <fullName evidence="1">Uncharacterized protein</fullName>
    </submittedName>
</protein>
<accession>A0AAV5KCK4</accession>
<dbReference type="AlphaFoldDB" id="A0AAV5KCK4"/>
<sequence length="66" mass="7557">MLKMSRAEQIKSSWFPYPSSFCSPVHAADKDSQQFEIDQEKGKESLQKLDQQLQALSKKQAQPSQD</sequence>
<reference evidence="1 2" key="1">
    <citation type="journal article" date="2021" name="Commun. Biol.">
        <title>The genome of Shorea leprosula (Dipterocarpaceae) highlights the ecological relevance of drought in aseasonal tropical rainforests.</title>
        <authorList>
            <person name="Ng K.K.S."/>
            <person name="Kobayashi M.J."/>
            <person name="Fawcett J.A."/>
            <person name="Hatakeyama M."/>
            <person name="Paape T."/>
            <person name="Ng C.H."/>
            <person name="Ang C.C."/>
            <person name="Tnah L.H."/>
            <person name="Lee C.T."/>
            <person name="Nishiyama T."/>
            <person name="Sese J."/>
            <person name="O'Brien M.J."/>
            <person name="Copetti D."/>
            <person name="Mohd Noor M.I."/>
            <person name="Ong R.C."/>
            <person name="Putra M."/>
            <person name="Sireger I.Z."/>
            <person name="Indrioko S."/>
            <person name="Kosugi Y."/>
            <person name="Izuno A."/>
            <person name="Isagi Y."/>
            <person name="Lee S.L."/>
            <person name="Shimizu K.K."/>
        </authorList>
    </citation>
    <scope>NUCLEOTIDE SEQUENCE [LARGE SCALE GENOMIC DNA]</scope>
    <source>
        <strain evidence="1">214</strain>
    </source>
</reference>
<proteinExistence type="predicted"/>
<evidence type="ECO:0000313" key="1">
    <source>
        <dbReference type="EMBL" id="GKV22264.1"/>
    </source>
</evidence>
<gene>
    <name evidence="1" type="ORF">SLEP1_g32147</name>
</gene>
<dbReference type="PANTHER" id="PTHR37716">
    <property type="entry name" value="OS07G0568900 PROTEIN"/>
    <property type="match status" value="1"/>
</dbReference>
<organism evidence="1 2">
    <name type="scientific">Rubroshorea leprosula</name>
    <dbReference type="NCBI Taxonomy" id="152421"/>
    <lineage>
        <taxon>Eukaryota</taxon>
        <taxon>Viridiplantae</taxon>
        <taxon>Streptophyta</taxon>
        <taxon>Embryophyta</taxon>
        <taxon>Tracheophyta</taxon>
        <taxon>Spermatophyta</taxon>
        <taxon>Magnoliopsida</taxon>
        <taxon>eudicotyledons</taxon>
        <taxon>Gunneridae</taxon>
        <taxon>Pentapetalae</taxon>
        <taxon>rosids</taxon>
        <taxon>malvids</taxon>
        <taxon>Malvales</taxon>
        <taxon>Dipterocarpaceae</taxon>
        <taxon>Rubroshorea</taxon>
    </lineage>
</organism>
<dbReference type="PANTHER" id="PTHR37716:SF1">
    <property type="entry name" value="OS07G0568900 PROTEIN"/>
    <property type="match status" value="1"/>
</dbReference>
<dbReference type="GO" id="GO:0009535">
    <property type="term" value="C:chloroplast thylakoid membrane"/>
    <property type="evidence" value="ECO:0007669"/>
    <property type="project" value="TreeGrafter"/>
</dbReference>
<keyword evidence="2" id="KW-1185">Reference proteome</keyword>
<dbReference type="EMBL" id="BPVZ01000059">
    <property type="protein sequence ID" value="GKV22264.1"/>
    <property type="molecule type" value="Genomic_DNA"/>
</dbReference>
<comment type="caution">
    <text evidence="1">The sequence shown here is derived from an EMBL/GenBank/DDBJ whole genome shotgun (WGS) entry which is preliminary data.</text>
</comment>